<evidence type="ECO:0000313" key="3">
    <source>
        <dbReference type="EnsemblMetazoa" id="CapteP223519"/>
    </source>
</evidence>
<dbReference type="OMA" id="ANCSANY"/>
<dbReference type="EnsemblMetazoa" id="CapteT223519">
    <property type="protein sequence ID" value="CapteP223519"/>
    <property type="gene ID" value="CapteG223519"/>
</dbReference>
<dbReference type="EMBL" id="AMQN01024337">
    <property type="status" value="NOT_ANNOTATED_CDS"/>
    <property type="molecule type" value="Genomic_DNA"/>
</dbReference>
<sequence>MTFAFISAVLPFARCECGNDGATERCWLRYENLVDSLLSSDKFYSGVDVETIRQICQGMRCSRDLSSVCPDKAAVVELIMGQYTDVHKMCRYPNFYDLYAMSQSCYQRLRQSSDMCLHNFQMGYHQPCFTAARQGETHALRQYCYGMQEFTKCVENKVAVNCNRGALTLVPYLVRASTALSEQCTEDLSDYTPVWGYDPKAPGQRSCDPVNKSSNLNSNSHLLLAGVSWWAWIMLRLYL</sequence>
<evidence type="ECO:0008006" key="5">
    <source>
        <dbReference type="Google" id="ProtNLM"/>
    </source>
</evidence>
<keyword evidence="4" id="KW-1185">Reference proteome</keyword>
<name>R7UCE1_CAPTE</name>
<gene>
    <name evidence="2" type="ORF">CAPTEDRAFT_223519</name>
</gene>
<feature type="signal peptide" evidence="1">
    <location>
        <begin position="1"/>
        <end position="15"/>
    </location>
</feature>
<dbReference type="PANTHER" id="PTHR33964">
    <property type="entry name" value="RE45066P-RELATED"/>
    <property type="match status" value="1"/>
</dbReference>
<dbReference type="EMBL" id="KB302881">
    <property type="protein sequence ID" value="ELU03791.1"/>
    <property type="molecule type" value="Genomic_DNA"/>
</dbReference>
<reference evidence="4" key="1">
    <citation type="submission" date="2012-12" db="EMBL/GenBank/DDBJ databases">
        <authorList>
            <person name="Hellsten U."/>
            <person name="Grimwood J."/>
            <person name="Chapman J.A."/>
            <person name="Shapiro H."/>
            <person name="Aerts A."/>
            <person name="Otillar R.P."/>
            <person name="Terry A.Y."/>
            <person name="Boore J.L."/>
            <person name="Simakov O."/>
            <person name="Marletaz F."/>
            <person name="Cho S.-J."/>
            <person name="Edsinger-Gonzales E."/>
            <person name="Havlak P."/>
            <person name="Kuo D.-H."/>
            <person name="Larsson T."/>
            <person name="Lv J."/>
            <person name="Arendt D."/>
            <person name="Savage R."/>
            <person name="Osoegawa K."/>
            <person name="de Jong P."/>
            <person name="Lindberg D.R."/>
            <person name="Seaver E.C."/>
            <person name="Weisblat D.A."/>
            <person name="Putnam N.H."/>
            <person name="Grigoriev I.V."/>
            <person name="Rokhsar D.S."/>
        </authorList>
    </citation>
    <scope>NUCLEOTIDE SEQUENCE</scope>
    <source>
        <strain evidence="4">I ESC-2004</strain>
    </source>
</reference>
<proteinExistence type="predicted"/>
<dbReference type="Proteomes" id="UP000014760">
    <property type="component" value="Unassembled WGS sequence"/>
</dbReference>
<protein>
    <recommendedName>
        <fullName evidence="5">GDNF/GAS1 domain-containing protein</fullName>
    </recommendedName>
</protein>
<evidence type="ECO:0000313" key="2">
    <source>
        <dbReference type="EMBL" id="ELU03791.1"/>
    </source>
</evidence>
<dbReference type="HOGENOM" id="CLU_1162106_0_0_1"/>
<feature type="chain" id="PRO_5011952022" description="GDNF/GAS1 domain-containing protein" evidence="1">
    <location>
        <begin position="16"/>
        <end position="239"/>
    </location>
</feature>
<dbReference type="AlphaFoldDB" id="R7UCE1"/>
<dbReference type="OrthoDB" id="6052570at2759"/>
<evidence type="ECO:0000256" key="1">
    <source>
        <dbReference type="SAM" id="SignalP"/>
    </source>
</evidence>
<dbReference type="PANTHER" id="PTHR33964:SF1">
    <property type="entry name" value="RE45066P"/>
    <property type="match status" value="1"/>
</dbReference>
<accession>R7UCE1</accession>
<reference evidence="2 4" key="2">
    <citation type="journal article" date="2013" name="Nature">
        <title>Insights into bilaterian evolution from three spiralian genomes.</title>
        <authorList>
            <person name="Simakov O."/>
            <person name="Marletaz F."/>
            <person name="Cho S.J."/>
            <person name="Edsinger-Gonzales E."/>
            <person name="Havlak P."/>
            <person name="Hellsten U."/>
            <person name="Kuo D.H."/>
            <person name="Larsson T."/>
            <person name="Lv J."/>
            <person name="Arendt D."/>
            <person name="Savage R."/>
            <person name="Osoegawa K."/>
            <person name="de Jong P."/>
            <person name="Grimwood J."/>
            <person name="Chapman J.A."/>
            <person name="Shapiro H."/>
            <person name="Aerts A."/>
            <person name="Otillar R.P."/>
            <person name="Terry A.Y."/>
            <person name="Boore J.L."/>
            <person name="Grigoriev I.V."/>
            <person name="Lindberg D.R."/>
            <person name="Seaver E.C."/>
            <person name="Weisblat D.A."/>
            <person name="Putnam N.H."/>
            <person name="Rokhsar D.S."/>
        </authorList>
    </citation>
    <scope>NUCLEOTIDE SEQUENCE</scope>
    <source>
        <strain evidence="2 4">I ESC-2004</strain>
    </source>
</reference>
<evidence type="ECO:0000313" key="4">
    <source>
        <dbReference type="Proteomes" id="UP000014760"/>
    </source>
</evidence>
<reference evidence="3" key="3">
    <citation type="submission" date="2015-06" db="UniProtKB">
        <authorList>
            <consortium name="EnsemblMetazoa"/>
        </authorList>
    </citation>
    <scope>IDENTIFICATION</scope>
</reference>
<keyword evidence="1" id="KW-0732">Signal</keyword>
<organism evidence="2">
    <name type="scientific">Capitella teleta</name>
    <name type="common">Polychaete worm</name>
    <dbReference type="NCBI Taxonomy" id="283909"/>
    <lineage>
        <taxon>Eukaryota</taxon>
        <taxon>Metazoa</taxon>
        <taxon>Spiralia</taxon>
        <taxon>Lophotrochozoa</taxon>
        <taxon>Annelida</taxon>
        <taxon>Polychaeta</taxon>
        <taxon>Sedentaria</taxon>
        <taxon>Scolecida</taxon>
        <taxon>Capitellidae</taxon>
        <taxon>Capitella</taxon>
    </lineage>
</organism>